<dbReference type="Proteomes" id="UP000607653">
    <property type="component" value="Unassembled WGS sequence"/>
</dbReference>
<proteinExistence type="predicted"/>
<protein>
    <submittedName>
        <fullName evidence="2">Uncharacterized protein</fullName>
    </submittedName>
</protein>
<accession>A0A822YWZ4</accession>
<comment type="caution">
    <text evidence="2">The sequence shown here is derived from an EMBL/GenBank/DDBJ whole genome shotgun (WGS) entry which is preliminary data.</text>
</comment>
<evidence type="ECO:0000256" key="1">
    <source>
        <dbReference type="SAM" id="Phobius"/>
    </source>
</evidence>
<feature type="transmembrane region" description="Helical" evidence="1">
    <location>
        <begin position="15"/>
        <end position="37"/>
    </location>
</feature>
<reference evidence="2 3" key="1">
    <citation type="journal article" date="2020" name="Mol. Biol. Evol.">
        <title>Distinct Expression and Methylation Patterns for Genes with Different Fates following a Single Whole-Genome Duplication in Flowering Plants.</title>
        <authorList>
            <person name="Shi T."/>
            <person name="Rahmani R.S."/>
            <person name="Gugger P.F."/>
            <person name="Wang M."/>
            <person name="Li H."/>
            <person name="Zhang Y."/>
            <person name="Li Z."/>
            <person name="Wang Q."/>
            <person name="Van de Peer Y."/>
            <person name="Marchal K."/>
            <person name="Chen J."/>
        </authorList>
    </citation>
    <scope>NUCLEOTIDE SEQUENCE [LARGE SCALE GENOMIC DNA]</scope>
    <source>
        <tissue evidence="2">Leaf</tissue>
    </source>
</reference>
<name>A0A822YWZ4_NELNU</name>
<keyword evidence="3" id="KW-1185">Reference proteome</keyword>
<dbReference type="AlphaFoldDB" id="A0A822YWZ4"/>
<keyword evidence="1" id="KW-0472">Membrane</keyword>
<evidence type="ECO:0000313" key="3">
    <source>
        <dbReference type="Proteomes" id="UP000607653"/>
    </source>
</evidence>
<organism evidence="2 3">
    <name type="scientific">Nelumbo nucifera</name>
    <name type="common">Sacred lotus</name>
    <dbReference type="NCBI Taxonomy" id="4432"/>
    <lineage>
        <taxon>Eukaryota</taxon>
        <taxon>Viridiplantae</taxon>
        <taxon>Streptophyta</taxon>
        <taxon>Embryophyta</taxon>
        <taxon>Tracheophyta</taxon>
        <taxon>Spermatophyta</taxon>
        <taxon>Magnoliopsida</taxon>
        <taxon>Proteales</taxon>
        <taxon>Nelumbonaceae</taxon>
        <taxon>Nelumbo</taxon>
    </lineage>
</organism>
<keyword evidence="1" id="KW-1133">Transmembrane helix</keyword>
<dbReference type="EMBL" id="DUZY01000005">
    <property type="protein sequence ID" value="DAD38594.1"/>
    <property type="molecule type" value="Genomic_DNA"/>
</dbReference>
<gene>
    <name evidence="2" type="ORF">HUJ06_012916</name>
</gene>
<sequence>MKLGVSEFFSVKYRALVFIWGLLTTETSFLLWVYAALGLEKRNVLLI</sequence>
<keyword evidence="1" id="KW-0812">Transmembrane</keyword>
<evidence type="ECO:0000313" key="2">
    <source>
        <dbReference type="EMBL" id="DAD38594.1"/>
    </source>
</evidence>